<comment type="caution">
    <text evidence="2">The sequence shown here is derived from an EMBL/GenBank/DDBJ whole genome shotgun (WGS) entry which is preliminary data.</text>
</comment>
<sequence>MTAPSPGTNPPPALLPGPDDLPDLRAVIATDEAASAAQALVDEHLATGEPRHVGSLTDEELVVCTGSVDGARPTGRWYDTLGETPRRIAETAALRSLTSREELLLIMRGEEVDVSISDRLTALLRLRASAPLMTAQAMTREGPTWYLLRRCGDAWLREVVSASGLHTHDLVRLGDDEELFLRGFLLLLDHNVASDLTALHQPGGGAPPPGEVVSFLTTQRHVTQLALVHPPDDAVEALVVCVDETGATTLGVTDGEGVTYRGAAPEAILDRWRTWRDGREQTAGTDV</sequence>
<protein>
    <submittedName>
        <fullName evidence="2">Uncharacterized protein</fullName>
    </submittedName>
</protein>
<dbReference type="AlphaFoldDB" id="A0A852X5Z6"/>
<organism evidence="2 3">
    <name type="scientific">Janibacter alkaliphilus</name>
    <dbReference type="NCBI Taxonomy" id="1069963"/>
    <lineage>
        <taxon>Bacteria</taxon>
        <taxon>Bacillati</taxon>
        <taxon>Actinomycetota</taxon>
        <taxon>Actinomycetes</taxon>
        <taxon>Micrococcales</taxon>
        <taxon>Intrasporangiaceae</taxon>
        <taxon>Janibacter</taxon>
    </lineage>
</organism>
<dbReference type="EMBL" id="JACBZX010000001">
    <property type="protein sequence ID" value="NYG38436.1"/>
    <property type="molecule type" value="Genomic_DNA"/>
</dbReference>
<evidence type="ECO:0000313" key="2">
    <source>
        <dbReference type="EMBL" id="NYG38436.1"/>
    </source>
</evidence>
<keyword evidence="3" id="KW-1185">Reference proteome</keyword>
<feature type="region of interest" description="Disordered" evidence="1">
    <location>
        <begin position="1"/>
        <end position="21"/>
    </location>
</feature>
<gene>
    <name evidence="2" type="ORF">BJY28_002905</name>
</gene>
<dbReference type="RefSeq" id="WP_179463629.1">
    <property type="nucleotide sequence ID" value="NZ_JACBZX010000001.1"/>
</dbReference>
<name>A0A852X5Z6_9MICO</name>
<dbReference type="Proteomes" id="UP000592181">
    <property type="component" value="Unassembled WGS sequence"/>
</dbReference>
<reference evidence="2 3" key="1">
    <citation type="submission" date="2020-07" db="EMBL/GenBank/DDBJ databases">
        <title>Sequencing the genomes of 1000 actinobacteria strains.</title>
        <authorList>
            <person name="Klenk H.-P."/>
        </authorList>
    </citation>
    <scope>NUCLEOTIDE SEQUENCE [LARGE SCALE GENOMIC DNA]</scope>
    <source>
        <strain evidence="2 3">DSM 24723</strain>
    </source>
</reference>
<evidence type="ECO:0000313" key="3">
    <source>
        <dbReference type="Proteomes" id="UP000592181"/>
    </source>
</evidence>
<evidence type="ECO:0000256" key="1">
    <source>
        <dbReference type="SAM" id="MobiDB-lite"/>
    </source>
</evidence>
<proteinExistence type="predicted"/>
<accession>A0A852X5Z6</accession>